<dbReference type="InterPro" id="IPR003115">
    <property type="entry name" value="ParB_N"/>
</dbReference>
<evidence type="ECO:0000256" key="6">
    <source>
        <dbReference type="ARBA" id="ARBA00023125"/>
    </source>
</evidence>
<evidence type="ECO:0000313" key="12">
    <source>
        <dbReference type="EMBL" id="GGJ07204.1"/>
    </source>
</evidence>
<dbReference type="GO" id="GO:0005694">
    <property type="term" value="C:chromosome"/>
    <property type="evidence" value="ECO:0007669"/>
    <property type="project" value="TreeGrafter"/>
</dbReference>
<keyword evidence="3" id="KW-0808">Transferase</keyword>
<dbReference type="GO" id="GO:0008170">
    <property type="term" value="F:N-methyltransferase activity"/>
    <property type="evidence" value="ECO:0007669"/>
    <property type="project" value="InterPro"/>
</dbReference>
<dbReference type="AlphaFoldDB" id="A0A917KCG4"/>
<protein>
    <recommendedName>
        <fullName evidence="9">Methyltransferase</fullName>
        <ecNumber evidence="9">2.1.1.-</ecNumber>
    </recommendedName>
</protein>
<keyword evidence="2" id="KW-0489">Methyltransferase</keyword>
<proteinExistence type="inferred from homology"/>
<dbReference type="SMART" id="SM00470">
    <property type="entry name" value="ParB"/>
    <property type="match status" value="1"/>
</dbReference>
<evidence type="ECO:0000256" key="3">
    <source>
        <dbReference type="ARBA" id="ARBA00022679"/>
    </source>
</evidence>
<dbReference type="PRINTS" id="PR00508">
    <property type="entry name" value="S21N4MTFRASE"/>
</dbReference>
<dbReference type="PROSITE" id="PS00093">
    <property type="entry name" value="N4_MTASE"/>
    <property type="match status" value="1"/>
</dbReference>
<reference evidence="12" key="2">
    <citation type="submission" date="2020-09" db="EMBL/GenBank/DDBJ databases">
        <authorList>
            <person name="Sun Q."/>
            <person name="Zhou Y."/>
        </authorList>
    </citation>
    <scope>NUCLEOTIDE SEQUENCE</scope>
    <source>
        <strain evidence="12">CGMCC 1.3617</strain>
    </source>
</reference>
<dbReference type="EC" id="2.1.1.-" evidence="9"/>
<dbReference type="GO" id="GO:0009007">
    <property type="term" value="F:site-specific DNA-methyltransferase (adenine-specific) activity"/>
    <property type="evidence" value="ECO:0007669"/>
    <property type="project" value="UniProtKB-EC"/>
</dbReference>
<evidence type="ECO:0000256" key="5">
    <source>
        <dbReference type="ARBA" id="ARBA00022747"/>
    </source>
</evidence>
<comment type="catalytic activity">
    <reaction evidence="7">
        <text>a 2'-deoxyadenosine in DNA + S-adenosyl-L-methionine = an N(6)-methyl-2'-deoxyadenosine in DNA + S-adenosyl-L-homocysteine + H(+)</text>
        <dbReference type="Rhea" id="RHEA:15197"/>
        <dbReference type="Rhea" id="RHEA-COMP:12418"/>
        <dbReference type="Rhea" id="RHEA-COMP:12419"/>
        <dbReference type="ChEBI" id="CHEBI:15378"/>
        <dbReference type="ChEBI" id="CHEBI:57856"/>
        <dbReference type="ChEBI" id="CHEBI:59789"/>
        <dbReference type="ChEBI" id="CHEBI:90615"/>
        <dbReference type="ChEBI" id="CHEBI:90616"/>
        <dbReference type="EC" id="2.1.1.72"/>
    </reaction>
</comment>
<keyword evidence="6" id="KW-0238">DNA-binding</keyword>
<comment type="similarity">
    <text evidence="1">Belongs to the N(4)/N(6)-methyltransferase family. N(4) subfamily.</text>
</comment>
<evidence type="ECO:0000256" key="2">
    <source>
        <dbReference type="ARBA" id="ARBA00022603"/>
    </source>
</evidence>
<dbReference type="EMBL" id="BMKW01000002">
    <property type="protein sequence ID" value="GGJ07204.1"/>
    <property type="molecule type" value="Genomic_DNA"/>
</dbReference>
<dbReference type="InterPro" id="IPR001091">
    <property type="entry name" value="RM_Methyltransferase"/>
</dbReference>
<dbReference type="PIRSF" id="PIRSF036758">
    <property type="entry name" value="Aden_M_ParB"/>
    <property type="match status" value="1"/>
</dbReference>
<evidence type="ECO:0000256" key="8">
    <source>
        <dbReference type="ARBA" id="ARBA00049120"/>
    </source>
</evidence>
<reference evidence="12" key="1">
    <citation type="journal article" date="2014" name="Int. J. Syst. Evol. Microbiol.">
        <title>Complete genome sequence of Corynebacterium casei LMG S-19264T (=DSM 44701T), isolated from a smear-ripened cheese.</title>
        <authorList>
            <consortium name="US DOE Joint Genome Institute (JGI-PGF)"/>
            <person name="Walter F."/>
            <person name="Albersmeier A."/>
            <person name="Kalinowski J."/>
            <person name="Ruckert C."/>
        </authorList>
    </citation>
    <scope>NUCLEOTIDE SEQUENCE</scope>
    <source>
        <strain evidence="12">CGMCC 1.3617</strain>
    </source>
</reference>
<comment type="caution">
    <text evidence="12">The sequence shown here is derived from an EMBL/GenBank/DDBJ whole genome shotgun (WGS) entry which is preliminary data.</text>
</comment>
<feature type="domain" description="ParB-like N-terminal" evidence="11">
    <location>
        <begin position="11"/>
        <end position="97"/>
    </location>
</feature>
<dbReference type="CDD" id="cd16403">
    <property type="entry name" value="ParB_N_like_MT"/>
    <property type="match status" value="1"/>
</dbReference>
<dbReference type="GO" id="GO:0015667">
    <property type="term" value="F:site-specific DNA-methyltransferase (cytosine-N4-specific) activity"/>
    <property type="evidence" value="ECO:0007669"/>
    <property type="project" value="UniProtKB-EC"/>
</dbReference>
<dbReference type="Proteomes" id="UP000661507">
    <property type="component" value="Unassembled WGS sequence"/>
</dbReference>
<evidence type="ECO:0000256" key="4">
    <source>
        <dbReference type="ARBA" id="ARBA00022691"/>
    </source>
</evidence>
<dbReference type="GO" id="GO:0009307">
    <property type="term" value="P:DNA restriction-modification system"/>
    <property type="evidence" value="ECO:0007669"/>
    <property type="project" value="UniProtKB-KW"/>
</dbReference>
<dbReference type="PANTHER" id="PTHR33375:SF1">
    <property type="entry name" value="CHROMOSOME-PARTITIONING PROTEIN PARB-RELATED"/>
    <property type="match status" value="1"/>
</dbReference>
<dbReference type="GO" id="GO:0045881">
    <property type="term" value="P:positive regulation of sporulation resulting in formation of a cellular spore"/>
    <property type="evidence" value="ECO:0007669"/>
    <property type="project" value="TreeGrafter"/>
</dbReference>
<dbReference type="Pfam" id="PF01555">
    <property type="entry name" value="N6_N4_Mtase"/>
    <property type="match status" value="1"/>
</dbReference>
<dbReference type="Gene3D" id="3.90.1530.10">
    <property type="entry name" value="Conserved hypothetical protein from pyrococcus furiosus pfu- 392566-001, ParB domain"/>
    <property type="match status" value="1"/>
</dbReference>
<dbReference type="PANTHER" id="PTHR33375">
    <property type="entry name" value="CHROMOSOME-PARTITIONING PROTEIN PARB-RELATED"/>
    <property type="match status" value="1"/>
</dbReference>
<evidence type="ECO:0000259" key="11">
    <source>
        <dbReference type="SMART" id="SM00470"/>
    </source>
</evidence>
<evidence type="ECO:0000256" key="7">
    <source>
        <dbReference type="ARBA" id="ARBA00047942"/>
    </source>
</evidence>
<dbReference type="SUPFAM" id="SSF110849">
    <property type="entry name" value="ParB/Sulfiredoxin"/>
    <property type="match status" value="1"/>
</dbReference>
<dbReference type="InterPro" id="IPR050336">
    <property type="entry name" value="Chromosome_partition/occlusion"/>
</dbReference>
<dbReference type="Pfam" id="PF02195">
    <property type="entry name" value="ParB_N"/>
    <property type="match status" value="1"/>
</dbReference>
<name>A0A917KCG4_9PROT</name>
<dbReference type="Gene3D" id="3.40.50.150">
    <property type="entry name" value="Vaccinia Virus protein VP39"/>
    <property type="match status" value="1"/>
</dbReference>
<organism evidence="12 13">
    <name type="scientific">Neoroseomonas lacus</name>
    <dbReference type="NCBI Taxonomy" id="287609"/>
    <lineage>
        <taxon>Bacteria</taxon>
        <taxon>Pseudomonadati</taxon>
        <taxon>Pseudomonadota</taxon>
        <taxon>Alphaproteobacteria</taxon>
        <taxon>Acetobacterales</taxon>
        <taxon>Acetobacteraceae</taxon>
        <taxon>Neoroseomonas</taxon>
    </lineage>
</organism>
<keyword evidence="5" id="KW-0680">Restriction system</keyword>
<dbReference type="RefSeq" id="WP_188966045.1">
    <property type="nucleotide sequence ID" value="NZ_BMKW01000002.1"/>
</dbReference>
<dbReference type="GO" id="GO:0003677">
    <property type="term" value="F:DNA binding"/>
    <property type="evidence" value="ECO:0007669"/>
    <property type="project" value="UniProtKB-KW"/>
</dbReference>
<keyword evidence="13" id="KW-1185">Reference proteome</keyword>
<dbReference type="GO" id="GO:0007059">
    <property type="term" value="P:chromosome segregation"/>
    <property type="evidence" value="ECO:0007669"/>
    <property type="project" value="TreeGrafter"/>
</dbReference>
<accession>A0A917KCG4</accession>
<evidence type="ECO:0000256" key="9">
    <source>
        <dbReference type="RuleBase" id="RU362026"/>
    </source>
</evidence>
<dbReference type="InterPro" id="IPR015840">
    <property type="entry name" value="DNA_MeTrfase_ParB"/>
</dbReference>
<evidence type="ECO:0000256" key="1">
    <source>
        <dbReference type="ARBA" id="ARBA00010203"/>
    </source>
</evidence>
<dbReference type="InterPro" id="IPR002941">
    <property type="entry name" value="DNA_methylase_N4/N6"/>
</dbReference>
<keyword evidence="4" id="KW-0949">S-adenosyl-L-methionine</keyword>
<comment type="catalytic activity">
    <reaction evidence="8">
        <text>a 2'-deoxycytidine in DNA + S-adenosyl-L-methionine = an N(4)-methyl-2'-deoxycytidine in DNA + S-adenosyl-L-homocysteine + H(+)</text>
        <dbReference type="Rhea" id="RHEA:16857"/>
        <dbReference type="Rhea" id="RHEA-COMP:11369"/>
        <dbReference type="Rhea" id="RHEA-COMP:13674"/>
        <dbReference type="ChEBI" id="CHEBI:15378"/>
        <dbReference type="ChEBI" id="CHEBI:57856"/>
        <dbReference type="ChEBI" id="CHEBI:59789"/>
        <dbReference type="ChEBI" id="CHEBI:85452"/>
        <dbReference type="ChEBI" id="CHEBI:137933"/>
        <dbReference type="EC" id="2.1.1.113"/>
    </reaction>
</comment>
<feature type="compositionally biased region" description="Acidic residues" evidence="10">
    <location>
        <begin position="171"/>
        <end position="180"/>
    </location>
</feature>
<feature type="region of interest" description="Disordered" evidence="10">
    <location>
        <begin position="149"/>
        <end position="192"/>
    </location>
</feature>
<evidence type="ECO:0000256" key="10">
    <source>
        <dbReference type="SAM" id="MobiDB-lite"/>
    </source>
</evidence>
<dbReference type="SUPFAM" id="SSF53335">
    <property type="entry name" value="S-adenosyl-L-methionine-dependent methyltransferases"/>
    <property type="match status" value="1"/>
</dbReference>
<gene>
    <name evidence="12" type="ORF">GCM10011320_12630</name>
</gene>
<dbReference type="InterPro" id="IPR029063">
    <property type="entry name" value="SAM-dependent_MTases_sf"/>
</dbReference>
<dbReference type="GO" id="GO:0032259">
    <property type="term" value="P:methylation"/>
    <property type="evidence" value="ECO:0007669"/>
    <property type="project" value="UniProtKB-KW"/>
</dbReference>
<dbReference type="InterPro" id="IPR017985">
    <property type="entry name" value="MeTrfase_CN4_CS"/>
</dbReference>
<sequence>MSLPWMAAKILLRPVVELRPHDGNARVHSAAQLEQIKASMLAFGFTNPLLVDEDGVLIAGHGRLEAASALGMAKVPVIVLRHLSAAQKEALRLADNRIAENATWDQALLRDALAAVRAAQDIDLGALGFSADELADILAAAGDAVSDGDAPEALSATDAEKPSSPAIGTEADADVDDPADADPLPPRQAVTRPGDLWVLGDHRLLCGDSTDAASVARVMGDDRAALLFTSPPYGNQRAYTTGGISDWDALMQGVFQHLPAILAEDGQALVNLGLIHRDGEWQPYWQGWVEWMRAQGWRRFGLYAWDQGPGLPGDWNGRFAPAFELVFHFNRKSRQPNKIIPCKWAGTENKGSGLRAADGEVKAYTHAGLPVQEMRIPDSVLRITRHKGRGIETEHPAVFPVALPELLLQTYAMLGDAVFEPFAGSGTTILAGQRTGRKVRAIELAPAYVDLAIARYRMVFPELKVTLADDGRDYDAVAAARTEVSANAA</sequence>
<dbReference type="InterPro" id="IPR036086">
    <property type="entry name" value="ParB/Sulfiredoxin_sf"/>
</dbReference>
<evidence type="ECO:0000313" key="13">
    <source>
        <dbReference type="Proteomes" id="UP000661507"/>
    </source>
</evidence>